<comment type="caution">
    <text evidence="4">The sequence shown here is derived from an EMBL/GenBank/DDBJ whole genome shotgun (WGS) entry which is preliminary data.</text>
</comment>
<dbReference type="InterPro" id="IPR012347">
    <property type="entry name" value="Ferritin-like"/>
</dbReference>
<dbReference type="EMBL" id="JAATEL010000009">
    <property type="protein sequence ID" value="NJP14825.1"/>
    <property type="molecule type" value="Genomic_DNA"/>
</dbReference>
<feature type="chain" id="PRO_5045657340" evidence="2">
    <location>
        <begin position="21"/>
        <end position="229"/>
    </location>
</feature>
<feature type="domain" description="DUF305" evidence="3">
    <location>
        <begin position="63"/>
        <end position="226"/>
    </location>
</feature>
<dbReference type="InterPro" id="IPR005183">
    <property type="entry name" value="DUF305_CopM-like"/>
</dbReference>
<keyword evidence="2" id="KW-0732">Signal</keyword>
<dbReference type="Proteomes" id="UP000635996">
    <property type="component" value="Unassembled WGS sequence"/>
</dbReference>
<dbReference type="PANTHER" id="PTHR36933:SF1">
    <property type="entry name" value="SLL0788 PROTEIN"/>
    <property type="match status" value="1"/>
</dbReference>
<name>A0ABX0YUW0_STRTL</name>
<organism evidence="4 5">
    <name type="scientific">Streptomyces thermoviolaceus subsp. thermoviolaceus</name>
    <dbReference type="NCBI Taxonomy" id="66860"/>
    <lineage>
        <taxon>Bacteria</taxon>
        <taxon>Bacillati</taxon>
        <taxon>Actinomycetota</taxon>
        <taxon>Actinomycetes</taxon>
        <taxon>Kitasatosporales</taxon>
        <taxon>Streptomycetaceae</taxon>
        <taxon>Streptomyces</taxon>
    </lineage>
</organism>
<dbReference type="PANTHER" id="PTHR36933">
    <property type="entry name" value="SLL0788 PROTEIN"/>
    <property type="match status" value="1"/>
</dbReference>
<evidence type="ECO:0000313" key="4">
    <source>
        <dbReference type="EMBL" id="NJP14825.1"/>
    </source>
</evidence>
<evidence type="ECO:0000313" key="5">
    <source>
        <dbReference type="Proteomes" id="UP000635996"/>
    </source>
</evidence>
<dbReference type="Gene3D" id="1.20.1260.10">
    <property type="match status" value="1"/>
</dbReference>
<feature type="region of interest" description="Disordered" evidence="1">
    <location>
        <begin position="37"/>
        <end position="59"/>
    </location>
</feature>
<dbReference type="Pfam" id="PF03713">
    <property type="entry name" value="DUF305"/>
    <property type="match status" value="1"/>
</dbReference>
<reference evidence="4 5" key="1">
    <citation type="submission" date="2020-03" db="EMBL/GenBank/DDBJ databases">
        <title>WGS of actinomycetes isolated from Thailand.</title>
        <authorList>
            <person name="Thawai C."/>
        </authorList>
    </citation>
    <scope>NUCLEOTIDE SEQUENCE [LARGE SCALE GENOMIC DNA]</scope>
    <source>
        <strain evidence="4 5">NBRC 13905</strain>
    </source>
</reference>
<keyword evidence="5" id="KW-1185">Reference proteome</keyword>
<accession>A0ABX0YUW0</accession>
<feature type="signal peptide" evidence="2">
    <location>
        <begin position="1"/>
        <end position="20"/>
    </location>
</feature>
<gene>
    <name evidence="4" type="ORF">HCJ95_11100</name>
</gene>
<proteinExistence type="predicted"/>
<sequence>MKTRSLPLRRARLGRTTAVAALAAAAVFLTGCGGEDDTASSAHAGHSASATAPSAQSGHNAHDVTFAQQMIPHHRQAVAMADLAPTRAQSQQVKDLAEKIKKAQDPEITTMSGWLKAWGEQVPEDDGADGMPGMDDMAGRDHSGHSGTSASPMPGMMDHSEMEKLKKMSGAEFDRAFVQMMVEHHEGALTMARAEQSDGAYAPARTLAESVVATQTVEITEMKKLLGEQ</sequence>
<feature type="compositionally biased region" description="Low complexity" evidence="1">
    <location>
        <begin position="39"/>
        <end position="55"/>
    </location>
</feature>
<evidence type="ECO:0000256" key="2">
    <source>
        <dbReference type="SAM" id="SignalP"/>
    </source>
</evidence>
<evidence type="ECO:0000256" key="1">
    <source>
        <dbReference type="SAM" id="MobiDB-lite"/>
    </source>
</evidence>
<protein>
    <submittedName>
        <fullName evidence="4">DUF305 domain-containing protein</fullName>
    </submittedName>
</protein>
<dbReference type="RefSeq" id="WP_125498879.1">
    <property type="nucleotide sequence ID" value="NZ_BMVZ01000013.1"/>
</dbReference>
<evidence type="ECO:0000259" key="3">
    <source>
        <dbReference type="Pfam" id="PF03713"/>
    </source>
</evidence>
<dbReference type="PROSITE" id="PS51257">
    <property type="entry name" value="PROKAR_LIPOPROTEIN"/>
    <property type="match status" value="1"/>
</dbReference>